<feature type="domain" description="Major facilitator superfamily (MFS) profile" evidence="3">
    <location>
        <begin position="1"/>
        <end position="132"/>
    </location>
</feature>
<reference evidence="4 5" key="1">
    <citation type="submission" date="2015-08" db="EMBL/GenBank/DDBJ databases">
        <title>Genome sequencing of Penicillium nordicum.</title>
        <authorList>
            <person name="Nguyen H.D."/>
            <person name="Seifert K.A."/>
        </authorList>
    </citation>
    <scope>NUCLEOTIDE SEQUENCE [LARGE SCALE GENOMIC DNA]</scope>
    <source>
        <strain evidence="4 5">DAOMC 185683</strain>
    </source>
</reference>
<evidence type="ECO:0000313" key="4">
    <source>
        <dbReference type="EMBL" id="KOS37915.1"/>
    </source>
</evidence>
<proteinExistence type="predicted"/>
<evidence type="ECO:0000313" key="5">
    <source>
        <dbReference type="Proteomes" id="UP000037696"/>
    </source>
</evidence>
<dbReference type="InterPro" id="IPR020846">
    <property type="entry name" value="MFS_dom"/>
</dbReference>
<dbReference type="InterPro" id="IPR011701">
    <property type="entry name" value="MFS"/>
</dbReference>
<organism evidence="4 5">
    <name type="scientific">Penicillium nordicum</name>
    <dbReference type="NCBI Taxonomy" id="229535"/>
    <lineage>
        <taxon>Eukaryota</taxon>
        <taxon>Fungi</taxon>
        <taxon>Dikarya</taxon>
        <taxon>Ascomycota</taxon>
        <taxon>Pezizomycotina</taxon>
        <taxon>Eurotiomycetes</taxon>
        <taxon>Eurotiomycetidae</taxon>
        <taxon>Eurotiales</taxon>
        <taxon>Aspergillaceae</taxon>
        <taxon>Penicillium</taxon>
    </lineage>
</organism>
<accession>A0A0M9WAY5</accession>
<dbReference type="PANTHER" id="PTHR23520">
    <property type="entry name" value="TRANSPORTER, PUTATIVE (AFU_ORTHOLOGUE AFUA_3G04000)-RELATED"/>
    <property type="match status" value="1"/>
</dbReference>
<dbReference type="Gene3D" id="1.20.1250.20">
    <property type="entry name" value="MFS general substrate transporter like domains"/>
    <property type="match status" value="1"/>
</dbReference>
<protein>
    <recommendedName>
        <fullName evidence="3">Major facilitator superfamily (MFS) profile domain-containing protein</fullName>
    </recommendedName>
</protein>
<evidence type="ECO:0000259" key="3">
    <source>
        <dbReference type="PROSITE" id="PS50850"/>
    </source>
</evidence>
<feature type="transmembrane region" description="Helical" evidence="2">
    <location>
        <begin position="15"/>
        <end position="35"/>
    </location>
</feature>
<name>A0A0M9WAY5_9EURO</name>
<dbReference type="GO" id="GO:0016020">
    <property type="term" value="C:membrane"/>
    <property type="evidence" value="ECO:0007669"/>
    <property type="project" value="UniProtKB-SubCell"/>
</dbReference>
<dbReference type="OrthoDB" id="10027823at2759"/>
<dbReference type="STRING" id="229535.A0A0M9WAY5"/>
<sequence length="132" mass="14204">MSNILAIPAASRFGILRTMIIGHLIASTALMLLPLPDKLNGAVMLLVTRAIFLDFDQAPRQTFLAQRVPAEERTAAMGVVNMTRTLAQSGGPLLTGYLGQQGRLGLSFALAGVFKWVYDILLAVAFLPGSYK</sequence>
<feature type="transmembrane region" description="Helical" evidence="2">
    <location>
        <begin position="104"/>
        <end position="127"/>
    </location>
</feature>
<dbReference type="InterPro" id="IPR036259">
    <property type="entry name" value="MFS_trans_sf"/>
</dbReference>
<keyword evidence="2" id="KW-0812">Transmembrane</keyword>
<keyword evidence="5" id="KW-1185">Reference proteome</keyword>
<dbReference type="SUPFAM" id="SSF103473">
    <property type="entry name" value="MFS general substrate transporter"/>
    <property type="match status" value="1"/>
</dbReference>
<comment type="caution">
    <text evidence="4">The sequence shown here is derived from an EMBL/GenBank/DDBJ whole genome shotgun (WGS) entry which is preliminary data.</text>
</comment>
<dbReference type="PROSITE" id="PS50850">
    <property type="entry name" value="MFS"/>
    <property type="match status" value="1"/>
</dbReference>
<dbReference type="PANTHER" id="PTHR23520:SF5">
    <property type="entry name" value="TRANSPORTER, PUTATIVE (AFU_ORTHOLOGUE AFUA_3G04000)-RELATED"/>
    <property type="match status" value="1"/>
</dbReference>
<gene>
    <name evidence="4" type="ORF">ACN38_g11277</name>
</gene>
<evidence type="ECO:0000256" key="1">
    <source>
        <dbReference type="ARBA" id="ARBA00004141"/>
    </source>
</evidence>
<dbReference type="AlphaFoldDB" id="A0A0M9WAY5"/>
<dbReference type="Pfam" id="PF07690">
    <property type="entry name" value="MFS_1"/>
    <property type="match status" value="1"/>
</dbReference>
<keyword evidence="2" id="KW-1133">Transmembrane helix</keyword>
<dbReference type="EMBL" id="LHQQ01000284">
    <property type="protein sequence ID" value="KOS37915.1"/>
    <property type="molecule type" value="Genomic_DNA"/>
</dbReference>
<dbReference type="GO" id="GO:0022857">
    <property type="term" value="F:transmembrane transporter activity"/>
    <property type="evidence" value="ECO:0007669"/>
    <property type="project" value="InterPro"/>
</dbReference>
<keyword evidence="2" id="KW-0472">Membrane</keyword>
<dbReference type="Proteomes" id="UP000037696">
    <property type="component" value="Unassembled WGS sequence"/>
</dbReference>
<comment type="subcellular location">
    <subcellularLocation>
        <location evidence="1">Membrane</location>
        <topology evidence="1">Multi-pass membrane protein</topology>
    </subcellularLocation>
</comment>
<evidence type="ECO:0000256" key="2">
    <source>
        <dbReference type="SAM" id="Phobius"/>
    </source>
</evidence>